<evidence type="ECO:0000256" key="2">
    <source>
        <dbReference type="ARBA" id="ARBA00015195"/>
    </source>
</evidence>
<keyword evidence="4 10" id="KW-0132">Cell division</keyword>
<evidence type="ECO:0000256" key="9">
    <source>
        <dbReference type="ARBA" id="ARBA00033158"/>
    </source>
</evidence>
<dbReference type="InterPro" id="IPR053712">
    <property type="entry name" value="Bac_CellDiv_Activator"/>
</dbReference>
<dbReference type="Gene3D" id="6.10.250.790">
    <property type="match status" value="1"/>
</dbReference>
<reference evidence="10 11" key="1">
    <citation type="submission" date="2019-04" db="EMBL/GenBank/DDBJ databases">
        <title>Vagococcus sp. nov., isolated from faeces of yaks (Bos grunniens).</title>
        <authorList>
            <person name="Ge Y."/>
        </authorList>
    </citation>
    <scope>NUCLEOTIDE SEQUENCE [LARGE SCALE GENOMIC DNA]</scope>
    <source>
        <strain evidence="10 11">MN-17</strain>
    </source>
</reference>
<dbReference type="OrthoDB" id="2139724at2"/>
<evidence type="ECO:0000256" key="5">
    <source>
        <dbReference type="ARBA" id="ARBA00023210"/>
    </source>
</evidence>
<comment type="subunit">
    <text evidence="8">Homodimer. Interacts with FtsZ.</text>
</comment>
<dbReference type="GO" id="GO:0000917">
    <property type="term" value="P:division septum assembly"/>
    <property type="evidence" value="ECO:0007669"/>
    <property type="project" value="UniProtKB-KW"/>
</dbReference>
<dbReference type="GO" id="GO:0000921">
    <property type="term" value="P:septin ring assembly"/>
    <property type="evidence" value="ECO:0007669"/>
    <property type="project" value="TreeGrafter"/>
</dbReference>
<dbReference type="SUPFAM" id="SSF102829">
    <property type="entry name" value="Cell division protein ZapA-like"/>
    <property type="match status" value="1"/>
</dbReference>
<dbReference type="Pfam" id="PF05164">
    <property type="entry name" value="ZapA"/>
    <property type="match status" value="1"/>
</dbReference>
<dbReference type="InterPro" id="IPR036192">
    <property type="entry name" value="Cell_div_ZapA-like_sf"/>
</dbReference>
<evidence type="ECO:0000313" key="10">
    <source>
        <dbReference type="EMBL" id="QCI86781.1"/>
    </source>
</evidence>
<evidence type="ECO:0000313" key="11">
    <source>
        <dbReference type="Proteomes" id="UP000298615"/>
    </source>
</evidence>
<evidence type="ECO:0000256" key="8">
    <source>
        <dbReference type="ARBA" id="ARBA00026068"/>
    </source>
</evidence>
<dbReference type="InterPro" id="IPR007838">
    <property type="entry name" value="Cell_div_ZapA-like"/>
</dbReference>
<dbReference type="RefSeq" id="WP_136953603.1">
    <property type="nucleotide sequence ID" value="NZ_CP039712.1"/>
</dbReference>
<proteinExistence type="predicted"/>
<dbReference type="GO" id="GO:0030428">
    <property type="term" value="C:cell septum"/>
    <property type="evidence" value="ECO:0007669"/>
    <property type="project" value="TreeGrafter"/>
</dbReference>
<comment type="function">
    <text evidence="7">Activator of cell division through the inhibition of FtsZ GTPase activity, therefore promoting FtsZ assembly into bundles of protofilaments necessary for the formation of the division Z ring. It is recruited early at mid-cell but it is not essential for cell division.</text>
</comment>
<dbReference type="GO" id="GO:0005829">
    <property type="term" value="C:cytosol"/>
    <property type="evidence" value="ECO:0007669"/>
    <property type="project" value="TreeGrafter"/>
</dbReference>
<dbReference type="PANTHER" id="PTHR34981:SF1">
    <property type="entry name" value="CELL DIVISION PROTEIN ZAPA"/>
    <property type="match status" value="1"/>
</dbReference>
<evidence type="ECO:0000256" key="6">
    <source>
        <dbReference type="ARBA" id="ARBA00023306"/>
    </source>
</evidence>
<evidence type="ECO:0000256" key="7">
    <source>
        <dbReference type="ARBA" id="ARBA00024910"/>
    </source>
</evidence>
<keyword evidence="6" id="KW-0131">Cell cycle</keyword>
<dbReference type="KEGG" id="vao:FA707_07315"/>
<protein>
    <recommendedName>
        <fullName evidence="2">Cell division protein ZapA</fullName>
    </recommendedName>
    <alternativeName>
        <fullName evidence="9">Z ring-associated protein ZapA</fullName>
    </alternativeName>
</protein>
<sequence length="153" mass="17512">MNKTRYKAEINGETYTIVGTETKAHMDAVTGLANHQIDKIIELSPDTSLTKAAVLLAINVLSDELHLQEKCNQLETEINELKKNKDCMDELDKALSRIDELERRLARFEVYDKKARDIVAAENLTYEDLSLAEIQELINKHNLEKIQQESDLK</sequence>
<dbReference type="PANTHER" id="PTHR34981">
    <property type="entry name" value="CELL DIVISION PROTEIN ZAPA"/>
    <property type="match status" value="1"/>
</dbReference>
<gene>
    <name evidence="10" type="primary">zapA</name>
    <name evidence="10" type="ORF">FA707_07315</name>
</gene>
<evidence type="ECO:0000256" key="1">
    <source>
        <dbReference type="ARBA" id="ARBA00004496"/>
    </source>
</evidence>
<evidence type="ECO:0000256" key="4">
    <source>
        <dbReference type="ARBA" id="ARBA00022618"/>
    </source>
</evidence>
<keyword evidence="11" id="KW-1185">Reference proteome</keyword>
<keyword evidence="5" id="KW-0717">Septation</keyword>
<keyword evidence="3" id="KW-0963">Cytoplasm</keyword>
<evidence type="ECO:0000256" key="3">
    <source>
        <dbReference type="ARBA" id="ARBA00022490"/>
    </source>
</evidence>
<dbReference type="GO" id="GO:0043093">
    <property type="term" value="P:FtsZ-dependent cytokinesis"/>
    <property type="evidence" value="ECO:0007669"/>
    <property type="project" value="TreeGrafter"/>
</dbReference>
<dbReference type="AlphaFoldDB" id="A0A4D7CWS1"/>
<dbReference type="Proteomes" id="UP000298615">
    <property type="component" value="Chromosome"/>
</dbReference>
<organism evidence="10 11">
    <name type="scientific">Vagococcus zengguangii</name>
    <dbReference type="NCBI Taxonomy" id="2571750"/>
    <lineage>
        <taxon>Bacteria</taxon>
        <taxon>Bacillati</taxon>
        <taxon>Bacillota</taxon>
        <taxon>Bacilli</taxon>
        <taxon>Lactobacillales</taxon>
        <taxon>Enterococcaceae</taxon>
        <taxon>Vagococcus</taxon>
    </lineage>
</organism>
<comment type="subcellular location">
    <subcellularLocation>
        <location evidence="1">Cytoplasm</location>
    </subcellularLocation>
</comment>
<dbReference type="GO" id="GO:0032153">
    <property type="term" value="C:cell division site"/>
    <property type="evidence" value="ECO:0007669"/>
    <property type="project" value="TreeGrafter"/>
</dbReference>
<accession>A0A4D7CWS1</accession>
<dbReference type="EMBL" id="CP039712">
    <property type="protein sequence ID" value="QCI86781.1"/>
    <property type="molecule type" value="Genomic_DNA"/>
</dbReference>
<name>A0A4D7CWS1_9ENTE</name>